<dbReference type="GeneID" id="99655143"/>
<accession>A0A1I5QA64</accession>
<keyword evidence="3" id="KW-1185">Reference proteome</keyword>
<dbReference type="OrthoDB" id="3218417at2"/>
<reference evidence="2 3" key="1">
    <citation type="submission" date="2016-10" db="EMBL/GenBank/DDBJ databases">
        <authorList>
            <person name="de Groot N.N."/>
        </authorList>
    </citation>
    <scope>NUCLEOTIDE SEQUENCE [LARGE SCALE GENOMIC DNA]</scope>
    <source>
        <strain evidence="2 3">DSM 43067</strain>
    </source>
</reference>
<keyword evidence="1" id="KW-0472">Membrane</keyword>
<evidence type="ECO:0000313" key="3">
    <source>
        <dbReference type="Proteomes" id="UP000183413"/>
    </source>
</evidence>
<name>A0A1I5QA64_9ACTN</name>
<dbReference type="RefSeq" id="WP_021597819.1">
    <property type="nucleotide sequence ID" value="NZ_CP083237.1"/>
</dbReference>
<dbReference type="InParanoid" id="A0A1I5QA64"/>
<dbReference type="InterPro" id="IPR022062">
    <property type="entry name" value="DUF3618"/>
</dbReference>
<dbReference type="AlphaFoldDB" id="A0A1I5QA64"/>
<keyword evidence="1" id="KW-1133">Transmembrane helix</keyword>
<evidence type="ECO:0000256" key="1">
    <source>
        <dbReference type="SAM" id="Phobius"/>
    </source>
</evidence>
<keyword evidence="1" id="KW-0812">Transmembrane</keyword>
<dbReference type="Pfam" id="PF12277">
    <property type="entry name" value="DUF3618"/>
    <property type="match status" value="1"/>
</dbReference>
<dbReference type="Proteomes" id="UP000183413">
    <property type="component" value="Unassembled WGS sequence"/>
</dbReference>
<protein>
    <recommendedName>
        <fullName evidence="4">DUF3618 domain-containing protein</fullName>
    </recommendedName>
</protein>
<proteinExistence type="predicted"/>
<feature type="transmembrane region" description="Helical" evidence="1">
    <location>
        <begin position="83"/>
        <end position="100"/>
    </location>
</feature>
<organism evidence="2 3">
    <name type="scientific">Actinomadura madurae</name>
    <dbReference type="NCBI Taxonomy" id="1993"/>
    <lineage>
        <taxon>Bacteria</taxon>
        <taxon>Bacillati</taxon>
        <taxon>Actinomycetota</taxon>
        <taxon>Actinomycetes</taxon>
        <taxon>Streptosporangiales</taxon>
        <taxon>Thermomonosporaceae</taxon>
        <taxon>Actinomadura</taxon>
    </lineage>
</organism>
<sequence>MADRSRDPAALEREIELRRQELARTVDELADRLNPKHVAQRGAERLKEEADQVAKAVGALVRPSGEAKDQEDDREDGQLDKRLLLAGAAAAVTVTALVLWRRRRRRR</sequence>
<evidence type="ECO:0000313" key="2">
    <source>
        <dbReference type="EMBL" id="SFP43145.1"/>
    </source>
</evidence>
<evidence type="ECO:0008006" key="4">
    <source>
        <dbReference type="Google" id="ProtNLM"/>
    </source>
</evidence>
<gene>
    <name evidence="2" type="ORF">SAMN04489713_11456</name>
</gene>
<dbReference type="eggNOG" id="ENOG5031ZU5">
    <property type="taxonomic scope" value="Bacteria"/>
</dbReference>
<dbReference type="EMBL" id="FOVH01000014">
    <property type="protein sequence ID" value="SFP43145.1"/>
    <property type="molecule type" value="Genomic_DNA"/>
</dbReference>